<dbReference type="EMBL" id="DXHU01000023">
    <property type="protein sequence ID" value="HIV99314.1"/>
    <property type="molecule type" value="Genomic_DNA"/>
</dbReference>
<comment type="caution">
    <text evidence="1">The sequence shown here is derived from an EMBL/GenBank/DDBJ whole genome shotgun (WGS) entry which is preliminary data.</text>
</comment>
<name>A0A9D1TN49_9SPIO</name>
<organism evidence="1 2">
    <name type="scientific">Candidatus Ornithospirochaeta avicola</name>
    <dbReference type="NCBI Taxonomy" id="2840896"/>
    <lineage>
        <taxon>Bacteria</taxon>
        <taxon>Pseudomonadati</taxon>
        <taxon>Spirochaetota</taxon>
        <taxon>Spirochaetia</taxon>
        <taxon>Spirochaetales</taxon>
        <taxon>Spirochaetaceae</taxon>
        <taxon>Spirochaetaceae incertae sedis</taxon>
        <taxon>Candidatus Ornithospirochaeta</taxon>
    </lineage>
</organism>
<sequence>MPINLNNLIDTEKNVYELTCVAIKEADVYLSTDLKDEVEKNGDKIVSVVLDKALEGEIKYTEGE</sequence>
<evidence type="ECO:0000313" key="1">
    <source>
        <dbReference type="EMBL" id="HIV99314.1"/>
    </source>
</evidence>
<evidence type="ECO:0008006" key="3">
    <source>
        <dbReference type="Google" id="ProtNLM"/>
    </source>
</evidence>
<proteinExistence type="predicted"/>
<reference evidence="1" key="1">
    <citation type="journal article" date="2021" name="PeerJ">
        <title>Extensive microbial diversity within the chicken gut microbiome revealed by metagenomics and culture.</title>
        <authorList>
            <person name="Gilroy R."/>
            <person name="Ravi A."/>
            <person name="Getino M."/>
            <person name="Pursley I."/>
            <person name="Horton D.L."/>
            <person name="Alikhan N.F."/>
            <person name="Baker D."/>
            <person name="Gharbi K."/>
            <person name="Hall N."/>
            <person name="Watson M."/>
            <person name="Adriaenssens E.M."/>
            <person name="Foster-Nyarko E."/>
            <person name="Jarju S."/>
            <person name="Secka A."/>
            <person name="Antonio M."/>
            <person name="Oren A."/>
            <person name="Chaudhuri R.R."/>
            <person name="La Ragione R."/>
            <person name="Hildebrand F."/>
            <person name="Pallen M.J."/>
        </authorList>
    </citation>
    <scope>NUCLEOTIDE SEQUENCE</scope>
    <source>
        <strain evidence="1">Gambia11-129</strain>
    </source>
</reference>
<evidence type="ECO:0000313" key="2">
    <source>
        <dbReference type="Proteomes" id="UP000823936"/>
    </source>
</evidence>
<reference evidence="1" key="2">
    <citation type="submission" date="2021-04" db="EMBL/GenBank/DDBJ databases">
        <authorList>
            <person name="Gilroy R."/>
        </authorList>
    </citation>
    <scope>NUCLEOTIDE SEQUENCE</scope>
    <source>
        <strain evidence="1">Gambia11-129</strain>
    </source>
</reference>
<accession>A0A9D1TN49</accession>
<dbReference type="Proteomes" id="UP000823936">
    <property type="component" value="Unassembled WGS sequence"/>
</dbReference>
<dbReference type="AlphaFoldDB" id="A0A9D1TN49"/>
<gene>
    <name evidence="1" type="ORF">IAB12_06025</name>
</gene>
<protein>
    <recommendedName>
        <fullName evidence="3">DNA-directed RNA polymerase subunit omega</fullName>
    </recommendedName>
</protein>